<comment type="cofactor">
    <cofactor evidence="1">
        <name>[4Fe-4S] cluster</name>
        <dbReference type="ChEBI" id="CHEBI:49883"/>
    </cofactor>
</comment>
<keyword evidence="9" id="KW-1185">Reference proteome</keyword>
<feature type="domain" description="Radical SAM core" evidence="7">
    <location>
        <begin position="1"/>
        <end position="235"/>
    </location>
</feature>
<dbReference type="InterPro" id="IPR039661">
    <property type="entry name" value="ELP3"/>
</dbReference>
<dbReference type="AlphaFoldDB" id="A0AAU0UPT5"/>
<dbReference type="InterPro" id="IPR032432">
    <property type="entry name" value="Radical_SAM_C"/>
</dbReference>
<dbReference type="Proteomes" id="UP001329915">
    <property type="component" value="Chromosome"/>
</dbReference>
<dbReference type="GO" id="GO:0002926">
    <property type="term" value="P:tRNA wobble base 5-methoxycarbonylmethyl-2-thiouridinylation"/>
    <property type="evidence" value="ECO:0007669"/>
    <property type="project" value="TreeGrafter"/>
</dbReference>
<sequence>MNKKHYIIPIFVPHLACPHRCSFCDQHAISGAASQPEPAAVKEIVNTYLQTIPSEAIKEIAFFGGSFTGLPKARQQQFLQEANVYLRTGAINGIRISTRPDYIDEDIIQVLKDYAVGTVELGVQSFDSQVLTLSGRGHTSQHSMEAFRMLRDNGFQVGIQLMPGLPGSTESSDFTSVSKTVLIHPDFCRLYPTVVLKNTTLASMQADIGYRPLTLETAINFSKRAVVLLKANDIPVIRVGLHPSPGLEAEVVAGPYHQALGHLVETRIYYDMAKMLLKRQNLCQGDMVRLLVSTQALSAMIGYRRINQIRLEHEYSGIGLEIKPDRDSSGDGVSILVNGTNKGELDMKTLLIEEYGLSLP</sequence>
<dbReference type="PANTHER" id="PTHR11135:SF0">
    <property type="entry name" value="ELONGATOR COMPLEX PROTEIN 3"/>
    <property type="match status" value="1"/>
</dbReference>
<gene>
    <name evidence="8" type="ORF">MFMK1_002030</name>
</gene>
<dbReference type="GO" id="GO:0046872">
    <property type="term" value="F:metal ion binding"/>
    <property type="evidence" value="ECO:0007669"/>
    <property type="project" value="UniProtKB-KW"/>
</dbReference>
<dbReference type="SFLD" id="SFLDG01086">
    <property type="entry name" value="elongater_protein-like"/>
    <property type="match status" value="1"/>
</dbReference>
<dbReference type="GO" id="GO:0003824">
    <property type="term" value="F:catalytic activity"/>
    <property type="evidence" value="ECO:0007669"/>
    <property type="project" value="InterPro"/>
</dbReference>
<evidence type="ECO:0000313" key="8">
    <source>
        <dbReference type="EMBL" id="WRO22205.1"/>
    </source>
</evidence>
<accession>A0AAU0UPT5</accession>
<dbReference type="RefSeq" id="WP_366921624.1">
    <property type="nucleotide sequence ID" value="NZ_CP121694.1"/>
</dbReference>
<protein>
    <submittedName>
        <fullName evidence="8">Radical SAM protein</fullName>
    </submittedName>
</protein>
<keyword evidence="3" id="KW-0949">S-adenosyl-L-methionine</keyword>
<keyword evidence="5" id="KW-0408">Iron</keyword>
<evidence type="ECO:0000313" key="9">
    <source>
        <dbReference type="Proteomes" id="UP001329915"/>
    </source>
</evidence>
<dbReference type="SFLD" id="SFLDS00029">
    <property type="entry name" value="Radical_SAM"/>
    <property type="match status" value="1"/>
</dbReference>
<keyword evidence="6" id="KW-0411">Iron-sulfur</keyword>
<dbReference type="InterPro" id="IPR006638">
    <property type="entry name" value="Elp3/MiaA/NifB-like_rSAM"/>
</dbReference>
<dbReference type="GO" id="GO:0005737">
    <property type="term" value="C:cytoplasm"/>
    <property type="evidence" value="ECO:0007669"/>
    <property type="project" value="TreeGrafter"/>
</dbReference>
<dbReference type="SMART" id="SM00729">
    <property type="entry name" value="Elp3"/>
    <property type="match status" value="1"/>
</dbReference>
<dbReference type="GO" id="GO:0051539">
    <property type="term" value="F:4 iron, 4 sulfur cluster binding"/>
    <property type="evidence" value="ECO:0007669"/>
    <property type="project" value="UniProtKB-KW"/>
</dbReference>
<name>A0AAU0UPT5_9FIRM</name>
<keyword evidence="4" id="KW-0479">Metal-binding</keyword>
<dbReference type="Pfam" id="PF16199">
    <property type="entry name" value="Radical_SAM_C"/>
    <property type="match status" value="1"/>
</dbReference>
<evidence type="ECO:0000256" key="6">
    <source>
        <dbReference type="ARBA" id="ARBA00023014"/>
    </source>
</evidence>
<reference evidence="8 9" key="1">
    <citation type="submission" date="2023-04" db="EMBL/GenBank/DDBJ databases">
        <authorList>
            <person name="Hsu D."/>
        </authorList>
    </citation>
    <scope>NUCLEOTIDE SEQUENCE [LARGE SCALE GENOMIC DNA]</scope>
    <source>
        <strain evidence="8 9">MK1</strain>
    </source>
</reference>
<evidence type="ECO:0000256" key="5">
    <source>
        <dbReference type="ARBA" id="ARBA00023004"/>
    </source>
</evidence>
<dbReference type="InterPro" id="IPR007197">
    <property type="entry name" value="rSAM"/>
</dbReference>
<dbReference type="CDD" id="cd01335">
    <property type="entry name" value="Radical_SAM"/>
    <property type="match status" value="1"/>
</dbReference>
<evidence type="ECO:0000256" key="1">
    <source>
        <dbReference type="ARBA" id="ARBA00001966"/>
    </source>
</evidence>
<dbReference type="Gene3D" id="3.80.30.20">
    <property type="entry name" value="tm_1862 like domain"/>
    <property type="match status" value="1"/>
</dbReference>
<dbReference type="PANTHER" id="PTHR11135">
    <property type="entry name" value="HISTONE ACETYLTRANSFERASE-RELATED"/>
    <property type="match status" value="1"/>
</dbReference>
<dbReference type="SUPFAM" id="SSF102114">
    <property type="entry name" value="Radical SAM enzymes"/>
    <property type="match status" value="1"/>
</dbReference>
<proteinExistence type="predicted"/>
<evidence type="ECO:0000256" key="3">
    <source>
        <dbReference type="ARBA" id="ARBA00022691"/>
    </source>
</evidence>
<dbReference type="SFLD" id="SFLDG01082">
    <property type="entry name" value="B12-binding_domain_containing"/>
    <property type="match status" value="1"/>
</dbReference>
<evidence type="ECO:0000256" key="2">
    <source>
        <dbReference type="ARBA" id="ARBA00022485"/>
    </source>
</evidence>
<dbReference type="InterPro" id="IPR058240">
    <property type="entry name" value="rSAM_sf"/>
</dbReference>
<dbReference type="EMBL" id="CP121694">
    <property type="protein sequence ID" value="WRO22205.1"/>
    <property type="molecule type" value="Genomic_DNA"/>
</dbReference>
<evidence type="ECO:0000256" key="4">
    <source>
        <dbReference type="ARBA" id="ARBA00022723"/>
    </source>
</evidence>
<keyword evidence="2" id="KW-0004">4Fe-4S</keyword>
<dbReference type="Pfam" id="PF04055">
    <property type="entry name" value="Radical_SAM"/>
    <property type="match status" value="1"/>
</dbReference>
<dbReference type="PROSITE" id="PS51918">
    <property type="entry name" value="RADICAL_SAM"/>
    <property type="match status" value="1"/>
</dbReference>
<dbReference type="KEGG" id="dbc:MFMK1_002030"/>
<evidence type="ECO:0000259" key="7">
    <source>
        <dbReference type="PROSITE" id="PS51918"/>
    </source>
</evidence>
<dbReference type="InterPro" id="IPR023404">
    <property type="entry name" value="rSAM_horseshoe"/>
</dbReference>
<organism evidence="8 9">
    <name type="scientific">Metallumcola ferriviriculae</name>
    <dbReference type="NCBI Taxonomy" id="3039180"/>
    <lineage>
        <taxon>Bacteria</taxon>
        <taxon>Bacillati</taxon>
        <taxon>Bacillota</taxon>
        <taxon>Clostridia</taxon>
        <taxon>Neomoorellales</taxon>
        <taxon>Desulfitibacteraceae</taxon>
        <taxon>Metallumcola</taxon>
    </lineage>
</organism>